<dbReference type="AlphaFoldDB" id="A0A0C2RMS2"/>
<dbReference type="PATRIC" id="fig|135826.4.peg.1037"/>
<dbReference type="InterPro" id="IPR036291">
    <property type="entry name" value="NAD(P)-bd_dom_sf"/>
</dbReference>
<dbReference type="PANTHER" id="PTHR43431">
    <property type="entry name" value="OXIDOREDUCTASE, SHORT CHAIN DEHYDROGENASE/REDUCTASE FAMILY (AFU_ORTHOLOGUE AFUA_5G14000)"/>
    <property type="match status" value="1"/>
</dbReference>
<dbReference type="PANTHER" id="PTHR43431:SF1">
    <property type="entry name" value="OS08G0476300 PROTEIN"/>
    <property type="match status" value="1"/>
</dbReference>
<evidence type="ECO:0008006" key="3">
    <source>
        <dbReference type="Google" id="ProtNLM"/>
    </source>
</evidence>
<dbReference type="OrthoDB" id="9799818at2"/>
<dbReference type="Gene3D" id="3.40.50.720">
    <property type="entry name" value="NAD(P)-binding Rossmann-like Domain"/>
    <property type="match status" value="1"/>
</dbReference>
<gene>
    <name evidence="1" type="ORF">KP77_10420</name>
</gene>
<organism evidence="1 2">
    <name type="scientific">Jeotgalibacillus alimentarius</name>
    <dbReference type="NCBI Taxonomy" id="135826"/>
    <lineage>
        <taxon>Bacteria</taxon>
        <taxon>Bacillati</taxon>
        <taxon>Bacillota</taxon>
        <taxon>Bacilli</taxon>
        <taxon>Bacillales</taxon>
        <taxon>Caryophanaceae</taxon>
        <taxon>Jeotgalibacillus</taxon>
    </lineage>
</organism>
<protein>
    <recommendedName>
        <fullName evidence="3">Short-chain dehydrogenase</fullName>
    </recommendedName>
</protein>
<name>A0A0C2RMS2_9BACL</name>
<evidence type="ECO:0000313" key="2">
    <source>
        <dbReference type="Proteomes" id="UP000031950"/>
    </source>
</evidence>
<reference evidence="1 2" key="1">
    <citation type="submission" date="2015-01" db="EMBL/GenBank/DDBJ databases">
        <title>Genome sequence of Jeotgalibacillus alimentarius.</title>
        <authorList>
            <person name="Goh K.M."/>
            <person name="Chan K.-G."/>
            <person name="Yaakop A.S."/>
            <person name="Ee R."/>
            <person name="Gan H.M."/>
            <person name="Chan C.S."/>
        </authorList>
    </citation>
    <scope>NUCLEOTIDE SEQUENCE [LARGE SCALE GENOMIC DNA]</scope>
    <source>
        <strain evidence="1 2">YKJ-13</strain>
    </source>
</reference>
<accession>A0A0C2RMS2</accession>
<dbReference type="Proteomes" id="UP000031950">
    <property type="component" value="Unassembled WGS sequence"/>
</dbReference>
<evidence type="ECO:0000313" key="1">
    <source>
        <dbReference type="EMBL" id="KIL51530.1"/>
    </source>
</evidence>
<dbReference type="SUPFAM" id="SSF51735">
    <property type="entry name" value="NAD(P)-binding Rossmann-fold domains"/>
    <property type="match status" value="1"/>
</dbReference>
<dbReference type="RefSeq" id="WP_052473977.1">
    <property type="nucleotide sequence ID" value="NZ_JXRQ01000015.1"/>
</dbReference>
<sequence length="217" mass="23745">MMSDKVMVIIGAGPGIGLSTAKRFGKEGYTIALVARDEDRLLEAVDELEELDIEAESFYANASSNESLKAAIKYVHDLYGRIDILMYNAYTFRQGPPTELDPADLLNDLQVDAVGALASVQAVLPFMEEGCTILLTGGVLGVKPMKNFASVSVGKAAMRILAMTLHQELKSKDIYVGTLTINGFVKPDTHFSPDNIAEKMYEMAVARDGVEWTFDRK</sequence>
<dbReference type="Pfam" id="PF00106">
    <property type="entry name" value="adh_short"/>
    <property type="match status" value="1"/>
</dbReference>
<dbReference type="InterPro" id="IPR002347">
    <property type="entry name" value="SDR_fam"/>
</dbReference>
<comment type="caution">
    <text evidence="1">The sequence shown here is derived from an EMBL/GenBank/DDBJ whole genome shotgun (WGS) entry which is preliminary data.</text>
</comment>
<proteinExistence type="predicted"/>
<dbReference type="EMBL" id="JXRQ01000015">
    <property type="protein sequence ID" value="KIL51530.1"/>
    <property type="molecule type" value="Genomic_DNA"/>
</dbReference>
<dbReference type="STRING" id="135826.KP77_10420"/>
<keyword evidence="2" id="KW-1185">Reference proteome</keyword>
<dbReference type="PRINTS" id="PR00081">
    <property type="entry name" value="GDHRDH"/>
</dbReference>